<gene>
    <name evidence="2" type="ORF">UCREL1_5671</name>
</gene>
<name>M7SLS3_EUTLA</name>
<feature type="transmembrane region" description="Helical" evidence="1">
    <location>
        <begin position="77"/>
        <end position="101"/>
    </location>
</feature>
<dbReference type="HOGENOM" id="CLU_2049695_0_0_1"/>
<dbReference type="KEGG" id="ela:UCREL1_5671"/>
<evidence type="ECO:0000256" key="1">
    <source>
        <dbReference type="SAM" id="Phobius"/>
    </source>
</evidence>
<keyword evidence="1" id="KW-0472">Membrane</keyword>
<protein>
    <submittedName>
        <fullName evidence="2">Uncharacterized protein</fullName>
    </submittedName>
</protein>
<reference evidence="3" key="1">
    <citation type="journal article" date="2013" name="Genome Announc.">
        <title>Draft genome sequence of the grapevine dieback fungus Eutypa lata UCR-EL1.</title>
        <authorList>
            <person name="Blanco-Ulate B."/>
            <person name="Rolshausen P.E."/>
            <person name="Cantu D."/>
        </authorList>
    </citation>
    <scope>NUCLEOTIDE SEQUENCE [LARGE SCALE GENOMIC DNA]</scope>
    <source>
        <strain evidence="3">UCR-EL1</strain>
    </source>
</reference>
<dbReference type="EMBL" id="KB706459">
    <property type="protein sequence ID" value="EMR67339.1"/>
    <property type="molecule type" value="Genomic_DNA"/>
</dbReference>
<evidence type="ECO:0000313" key="3">
    <source>
        <dbReference type="Proteomes" id="UP000012174"/>
    </source>
</evidence>
<dbReference type="STRING" id="1287681.M7SLS3"/>
<organism evidence="2 3">
    <name type="scientific">Eutypa lata (strain UCR-EL1)</name>
    <name type="common">Grapevine dieback disease fungus</name>
    <name type="synonym">Eutypa armeniacae</name>
    <dbReference type="NCBI Taxonomy" id="1287681"/>
    <lineage>
        <taxon>Eukaryota</taxon>
        <taxon>Fungi</taxon>
        <taxon>Dikarya</taxon>
        <taxon>Ascomycota</taxon>
        <taxon>Pezizomycotina</taxon>
        <taxon>Sordariomycetes</taxon>
        <taxon>Xylariomycetidae</taxon>
        <taxon>Xylariales</taxon>
        <taxon>Diatrypaceae</taxon>
        <taxon>Eutypa</taxon>
    </lineage>
</organism>
<keyword evidence="3" id="KW-1185">Reference proteome</keyword>
<dbReference type="OrthoDB" id="5392974at2759"/>
<dbReference type="AlphaFoldDB" id="M7SLS3"/>
<feature type="transmembrane region" description="Helical" evidence="1">
    <location>
        <begin position="34"/>
        <end position="57"/>
    </location>
</feature>
<evidence type="ECO:0000313" key="2">
    <source>
        <dbReference type="EMBL" id="EMR67339.1"/>
    </source>
</evidence>
<dbReference type="Proteomes" id="UP000012174">
    <property type="component" value="Unassembled WGS sequence"/>
</dbReference>
<sequence>MRTGEYFAHHAKVSTEKMEELTVKSRQETISIHVITILTLIFFSGTFVATFFSSGIIDFGSGAERLWNWNTKWGAMQLFVIVCGPLSTLVFIAWAVAYFVARRRPNAAVSNSAWDKENGG</sequence>
<proteinExistence type="predicted"/>
<accession>M7SLS3</accession>
<keyword evidence="1" id="KW-0812">Transmembrane</keyword>
<keyword evidence="1" id="KW-1133">Transmembrane helix</keyword>
<dbReference type="Gene3D" id="1.20.58.340">
    <property type="entry name" value="Magnesium transport protein CorA, transmembrane region"/>
    <property type="match status" value="1"/>
</dbReference>